<proteinExistence type="predicted"/>
<evidence type="ECO:0000313" key="2">
    <source>
        <dbReference type="Proteomes" id="UP001363035"/>
    </source>
</evidence>
<keyword evidence="2" id="KW-1185">Reference proteome</keyword>
<dbReference type="Proteomes" id="UP001363035">
    <property type="component" value="Unassembled WGS sequence"/>
</dbReference>
<comment type="caution">
    <text evidence="1">The sequence shown here is derived from an EMBL/GenBank/DDBJ whole genome shotgun (WGS) entry which is preliminary data.</text>
</comment>
<dbReference type="RefSeq" id="WP_336557165.1">
    <property type="nucleotide sequence ID" value="NZ_JAYLLN010000003.1"/>
</dbReference>
<organism evidence="1 2">
    <name type="scientific">Sphingobacterium tenebrionis</name>
    <dbReference type="NCBI Taxonomy" id="3111775"/>
    <lineage>
        <taxon>Bacteria</taxon>
        <taxon>Pseudomonadati</taxon>
        <taxon>Bacteroidota</taxon>
        <taxon>Sphingobacteriia</taxon>
        <taxon>Sphingobacteriales</taxon>
        <taxon>Sphingobacteriaceae</taxon>
        <taxon>Sphingobacterium</taxon>
    </lineage>
</organism>
<gene>
    <name evidence="1" type="ORF">VJ786_02270</name>
</gene>
<sequence length="112" mass="13483">MKNEKNLRTKRLLLYFTHEEFMKIKNRQQNSTCPNMGVYFRKLLFSNRIVSTYRNRSQDDILHEVSQVRKNLELLYVRIGQTEVEDTIGILQILREELFSLDSAVEKMLEVW</sequence>
<dbReference type="EMBL" id="JAYLLN010000003">
    <property type="protein sequence ID" value="MEI5983720.1"/>
    <property type="molecule type" value="Genomic_DNA"/>
</dbReference>
<evidence type="ECO:0008006" key="3">
    <source>
        <dbReference type="Google" id="ProtNLM"/>
    </source>
</evidence>
<evidence type="ECO:0000313" key="1">
    <source>
        <dbReference type="EMBL" id="MEI5983720.1"/>
    </source>
</evidence>
<reference evidence="1 2" key="1">
    <citation type="submission" date="2024-01" db="EMBL/GenBank/DDBJ databases">
        <title>Sphingobacterium tenebrionis sp. nov., a novel endophyte isolated from tenebrio molitor intestines.</title>
        <authorList>
            <person name="Zhang C."/>
        </authorList>
    </citation>
    <scope>NUCLEOTIDE SEQUENCE [LARGE SCALE GENOMIC DNA]</scope>
    <source>
        <strain evidence="1 2">PU5-4</strain>
    </source>
</reference>
<accession>A0ABU8I2U7</accession>
<protein>
    <recommendedName>
        <fullName evidence="3">Mobilization protein</fullName>
    </recommendedName>
</protein>
<name>A0ABU8I2U7_9SPHI</name>